<proteinExistence type="predicted"/>
<evidence type="ECO:0000313" key="4">
    <source>
        <dbReference type="Proteomes" id="UP001457282"/>
    </source>
</evidence>
<feature type="region of interest" description="Disordered" evidence="1">
    <location>
        <begin position="264"/>
        <end position="375"/>
    </location>
</feature>
<dbReference type="Proteomes" id="UP001457282">
    <property type="component" value="Unassembled WGS sequence"/>
</dbReference>
<dbReference type="Pfam" id="PF20435">
    <property type="entry name" value="ASY3-like"/>
    <property type="match status" value="2"/>
</dbReference>
<accession>A0AAW1YP25</accession>
<organism evidence="3 4">
    <name type="scientific">Rubus argutus</name>
    <name type="common">Southern blackberry</name>
    <dbReference type="NCBI Taxonomy" id="59490"/>
    <lineage>
        <taxon>Eukaryota</taxon>
        <taxon>Viridiplantae</taxon>
        <taxon>Streptophyta</taxon>
        <taxon>Embryophyta</taxon>
        <taxon>Tracheophyta</taxon>
        <taxon>Spermatophyta</taxon>
        <taxon>Magnoliopsida</taxon>
        <taxon>eudicotyledons</taxon>
        <taxon>Gunneridae</taxon>
        <taxon>Pentapetalae</taxon>
        <taxon>rosids</taxon>
        <taxon>fabids</taxon>
        <taxon>Rosales</taxon>
        <taxon>Rosaceae</taxon>
        <taxon>Rosoideae</taxon>
        <taxon>Rosoideae incertae sedis</taxon>
        <taxon>Rubus</taxon>
    </lineage>
</organism>
<feature type="compositionally biased region" description="Basic and acidic residues" evidence="1">
    <location>
        <begin position="269"/>
        <end position="282"/>
    </location>
</feature>
<evidence type="ECO:0000256" key="1">
    <source>
        <dbReference type="SAM" id="MobiDB-lite"/>
    </source>
</evidence>
<feature type="region of interest" description="Disordered" evidence="1">
    <location>
        <begin position="439"/>
        <end position="515"/>
    </location>
</feature>
<feature type="domain" description="Meiosis-specific protein ASY3-like coiled-coil" evidence="2">
    <location>
        <begin position="611"/>
        <end position="782"/>
    </location>
</feature>
<dbReference type="InterPro" id="IPR046845">
    <property type="entry name" value="ASY3-like_CC"/>
</dbReference>
<protein>
    <recommendedName>
        <fullName evidence="2">Meiosis-specific protein ASY3-like coiled-coil domain-containing protein</fullName>
    </recommendedName>
</protein>
<dbReference type="GO" id="GO:0051321">
    <property type="term" value="P:meiotic cell cycle"/>
    <property type="evidence" value="ECO:0007669"/>
    <property type="project" value="InterPro"/>
</dbReference>
<gene>
    <name evidence="3" type="ORF">M0R45_005894</name>
</gene>
<feature type="compositionally biased region" description="Polar residues" evidence="1">
    <location>
        <begin position="14"/>
        <end position="30"/>
    </location>
</feature>
<name>A0AAW1YP25_RUBAR</name>
<dbReference type="PANTHER" id="PTHR36027">
    <property type="entry name" value="MEIOSIS-SPECIFIC PROTEIN ASY3"/>
    <property type="match status" value="1"/>
</dbReference>
<sequence>MEVGRKKYLRDDQTSNCWSNGSINHPASQSRKMSIGVVVDSIAKKKSGLAKEREVVVPNAETINANLGNTIQGKINVERVTAAKKTEEAKNPEQLSSPWIGTRPFFQEILTSDAALHAKQASNLSSGSKRQYKLDGARNTPLTYSVELFANQTSILNSGDNKQKKFSGITYKKRGVNDGVEEVQDFTFSTVQEVIMPDKEVLVAKTHAKENTRTETLRMKLWNILGATASPNDQHPISQEHEVGDDNLNPQPEFGQIGDMVKTKKNSVKPKEKYNEKGDIFIKPRQCSDTIETDSESPENSVRRPVTRSLIQKRARAKGGQRTAKPGPSSGHKQKQQDNVFSFEQECFENGPDSAGGRSSKPIQKKRENTGFRTETHEVCLPEKDNLTKIQQAINRTGKRPPPKRACSVHTKMGDFHRSLPDNEREFLELEKNIQEKEIYQSPLISKTYGGDFDNPESKDQREDEENPSLKNAVNPEENFLSPTFGIRPPMSSSSPSSIAKSDQMADCSSPAPTERRFNLGDIHCFRTSSTSKRDFSDNAQTQSSDAAEEIKDSPLRKTTPEMEKNDAESGLSLSSTEERDLGSFQEGSPIIQGHKWTEEDNCIEEPSVLNEVDGLARAVELFALGLEKLKTKMKTATTRKSSEILKSVAAEVHLQLQNVESQIQTDMGKLTNLGKSKRKKMETRFGEQQEQLKVICDKFKEQVNQHFQDCKSTFEGLEVYQTEFKGAVDKQKASHRKLVSQVEEAIETQLNDAQKRIKVMNEMTRGQMVQLKHQLALCLKEGILS</sequence>
<feature type="compositionally biased region" description="Low complexity" evidence="1">
    <location>
        <begin position="489"/>
        <end position="498"/>
    </location>
</feature>
<keyword evidence="4" id="KW-1185">Reference proteome</keyword>
<evidence type="ECO:0000259" key="2">
    <source>
        <dbReference type="Pfam" id="PF20435"/>
    </source>
</evidence>
<dbReference type="AlphaFoldDB" id="A0AAW1YP25"/>
<feature type="region of interest" description="Disordered" evidence="1">
    <location>
        <begin position="530"/>
        <end position="594"/>
    </location>
</feature>
<feature type="domain" description="Meiosis-specific protein ASY3-like coiled-coil" evidence="2">
    <location>
        <begin position="16"/>
        <end position="601"/>
    </location>
</feature>
<feature type="region of interest" description="Disordered" evidence="1">
    <location>
        <begin position="1"/>
        <end position="30"/>
    </location>
</feature>
<feature type="compositionally biased region" description="Basic and acidic residues" evidence="1">
    <location>
        <begin position="365"/>
        <end position="375"/>
    </location>
</feature>
<comment type="caution">
    <text evidence="3">The sequence shown here is derived from an EMBL/GenBank/DDBJ whole genome shotgun (WGS) entry which is preliminary data.</text>
</comment>
<reference evidence="3 4" key="1">
    <citation type="journal article" date="2023" name="G3 (Bethesda)">
        <title>A chromosome-length genome assembly and annotation of blackberry (Rubus argutus, cv. 'Hillquist').</title>
        <authorList>
            <person name="Bruna T."/>
            <person name="Aryal R."/>
            <person name="Dudchenko O."/>
            <person name="Sargent D.J."/>
            <person name="Mead D."/>
            <person name="Buti M."/>
            <person name="Cavallini A."/>
            <person name="Hytonen T."/>
            <person name="Andres J."/>
            <person name="Pham M."/>
            <person name="Weisz D."/>
            <person name="Mascagni F."/>
            <person name="Usai G."/>
            <person name="Natali L."/>
            <person name="Bassil N."/>
            <person name="Fernandez G.E."/>
            <person name="Lomsadze A."/>
            <person name="Armour M."/>
            <person name="Olukolu B."/>
            <person name="Poorten T."/>
            <person name="Britton C."/>
            <person name="Davik J."/>
            <person name="Ashrafi H."/>
            <person name="Aiden E.L."/>
            <person name="Borodovsky M."/>
            <person name="Worthington M."/>
        </authorList>
    </citation>
    <scope>NUCLEOTIDE SEQUENCE [LARGE SCALE GENOMIC DNA]</scope>
    <source>
        <strain evidence="3">PI 553951</strain>
    </source>
</reference>
<evidence type="ECO:0000313" key="3">
    <source>
        <dbReference type="EMBL" id="KAK9950401.1"/>
    </source>
</evidence>
<dbReference type="InterPro" id="IPR037731">
    <property type="entry name" value="ASY3-like"/>
</dbReference>
<dbReference type="EMBL" id="JBEDUW010000001">
    <property type="protein sequence ID" value="KAK9950401.1"/>
    <property type="molecule type" value="Genomic_DNA"/>
</dbReference>
<feature type="compositionally biased region" description="Basic and acidic residues" evidence="1">
    <location>
        <begin position="549"/>
        <end position="568"/>
    </location>
</feature>
<dbReference type="PANTHER" id="PTHR36027:SF1">
    <property type="entry name" value="MEIOSIS-SPECIFIC PROTEIN ASY3"/>
    <property type="match status" value="1"/>
</dbReference>